<dbReference type="EMBL" id="VAUP01000035">
    <property type="protein sequence ID" value="TLX41866.1"/>
    <property type="molecule type" value="Genomic_DNA"/>
</dbReference>
<comment type="caution">
    <text evidence="3">The sequence shown here is derived from an EMBL/GenBank/DDBJ whole genome shotgun (WGS) entry which is preliminary data.</text>
</comment>
<evidence type="ECO:0000256" key="1">
    <source>
        <dbReference type="SAM" id="MobiDB-lite"/>
    </source>
</evidence>
<dbReference type="SUPFAM" id="SSF53067">
    <property type="entry name" value="Actin-like ATPase domain"/>
    <property type="match status" value="1"/>
</dbReference>
<dbReference type="InterPro" id="IPR022496">
    <property type="entry name" value="T6A_TsaB"/>
</dbReference>
<accession>A0A6C1KQA1</accession>
<dbReference type="Proteomes" id="UP000305131">
    <property type="component" value="Unassembled WGS sequence"/>
</dbReference>
<dbReference type="GO" id="GO:0002949">
    <property type="term" value="P:tRNA threonylcarbamoyladenosine modification"/>
    <property type="evidence" value="ECO:0007669"/>
    <property type="project" value="InterPro"/>
</dbReference>
<gene>
    <name evidence="3" type="primary">tsaB</name>
    <name evidence="3" type="ORF">FBQ73_17320</name>
</gene>
<dbReference type="PANTHER" id="PTHR11735">
    <property type="entry name" value="TRNA N6-ADENOSINE THREONYLCARBAMOYLTRANSFERASE"/>
    <property type="match status" value="1"/>
</dbReference>
<evidence type="ECO:0000313" key="3">
    <source>
        <dbReference type="EMBL" id="TLX41866.1"/>
    </source>
</evidence>
<organism evidence="3 4">
    <name type="scientific">Xanthobacter autotrophicus</name>
    <dbReference type="NCBI Taxonomy" id="280"/>
    <lineage>
        <taxon>Bacteria</taxon>
        <taxon>Pseudomonadati</taxon>
        <taxon>Pseudomonadota</taxon>
        <taxon>Alphaproteobacteria</taxon>
        <taxon>Hyphomicrobiales</taxon>
        <taxon>Xanthobacteraceae</taxon>
        <taxon>Xanthobacter</taxon>
    </lineage>
</organism>
<feature type="domain" description="Gcp-like" evidence="2">
    <location>
        <begin position="34"/>
        <end position="147"/>
    </location>
</feature>
<dbReference type="InterPro" id="IPR043129">
    <property type="entry name" value="ATPase_NBD"/>
</dbReference>
<dbReference type="InterPro" id="IPR000905">
    <property type="entry name" value="Gcp-like_dom"/>
</dbReference>
<reference evidence="3 4" key="1">
    <citation type="submission" date="2019-05" db="EMBL/GenBank/DDBJ databases">
        <authorList>
            <person name="Zhou X."/>
        </authorList>
    </citation>
    <scope>NUCLEOTIDE SEQUENCE [LARGE SCALE GENOMIC DNA]</scope>
    <source>
        <strain evidence="3 4">DSM 432</strain>
    </source>
</reference>
<dbReference type="AlphaFoldDB" id="A0A6C1KQA1"/>
<feature type="compositionally biased region" description="Basic and acidic residues" evidence="1">
    <location>
        <begin position="214"/>
        <end position="227"/>
    </location>
</feature>
<dbReference type="GO" id="GO:0016740">
    <property type="term" value="F:transferase activity"/>
    <property type="evidence" value="ECO:0007669"/>
    <property type="project" value="UniProtKB-KW"/>
</dbReference>
<dbReference type="GeneID" id="95775215"/>
<keyword evidence="3" id="KW-0808">Transferase</keyword>
<dbReference type="Gene3D" id="3.30.420.40">
    <property type="match status" value="2"/>
</dbReference>
<name>A0A6C1KQA1_XANAU</name>
<dbReference type="Pfam" id="PF00814">
    <property type="entry name" value="TsaD"/>
    <property type="match status" value="1"/>
</dbReference>
<evidence type="ECO:0000313" key="4">
    <source>
        <dbReference type="Proteomes" id="UP000305131"/>
    </source>
</evidence>
<dbReference type="OrthoDB" id="9809995at2"/>
<proteinExistence type="predicted"/>
<dbReference type="RefSeq" id="WP_138400731.1">
    <property type="nucleotide sequence ID" value="NZ_JBAFVI010000005.1"/>
</dbReference>
<evidence type="ECO:0000259" key="2">
    <source>
        <dbReference type="Pfam" id="PF00814"/>
    </source>
</evidence>
<protein>
    <submittedName>
        <fullName evidence="3">tRNA (Adenosine(37)-N6)-threonylcarbamoyltransferase complex dimerization subunit type 1 TsaB</fullName>
    </submittedName>
</protein>
<dbReference type="GO" id="GO:0005829">
    <property type="term" value="C:cytosol"/>
    <property type="evidence" value="ECO:0007669"/>
    <property type="project" value="TreeGrafter"/>
</dbReference>
<dbReference type="PANTHER" id="PTHR11735:SF11">
    <property type="entry name" value="TRNA THREONYLCARBAMOYLADENOSINE BIOSYNTHESIS PROTEIN TSAB"/>
    <property type="match status" value="1"/>
</dbReference>
<dbReference type="NCBIfam" id="TIGR03725">
    <property type="entry name" value="T6A_YeaZ"/>
    <property type="match status" value="1"/>
</dbReference>
<sequence>MFVLAIDTALAACSAAVLDTETDSIVAGDSLLMERGHAETLIPLVEQVMAAAGLDFEHLGRIAVTIGPGSFTGLRVGLSAARGFGLTSNRPVVGVTTLAALAAPYLAQDDAVPVVTAIDARHGHVFLQMFGVGARTLIAPRVTSVREAARSVAIGAVRVVGSGAALVAEAWPPAEQPPLLVDETPAPDVAWVARLGAVADPEAAEPRPLYLRSPDAKPQDKARVARR</sequence>
<feature type="region of interest" description="Disordered" evidence="1">
    <location>
        <begin position="206"/>
        <end position="227"/>
    </location>
</feature>